<feature type="region of interest" description="Disordered" evidence="1">
    <location>
        <begin position="268"/>
        <end position="289"/>
    </location>
</feature>
<evidence type="ECO:0000256" key="1">
    <source>
        <dbReference type="SAM" id="MobiDB-lite"/>
    </source>
</evidence>
<feature type="domain" description="Temptin Cys/Cys disulfide" evidence="3">
    <location>
        <begin position="45"/>
        <end position="110"/>
    </location>
</feature>
<evidence type="ECO:0000256" key="2">
    <source>
        <dbReference type="SAM" id="SignalP"/>
    </source>
</evidence>
<dbReference type="OrthoDB" id="5513529at2"/>
<sequence length="327" mass="34130">MFYNPKISVLAVMVSWVLAFSTAEAREHRVQQLPHGAQFSCDICHTPTRGLTDFGFDSFEFTEGGNVVWARLAERDSDGDGYTNGVELGDPNGAWRPGQANPAGPISDPGDADSNFCGDGNFQENEECEGGDLRGASCESLGLVVGSLSCSNRCVFDTSECGACGDGVKQDDEECDGEDFGDATCAALGFENGELGCSSSCELLTQACAGESHGSIPATCGNLVRDAGENCDGSDVGSATCVSLGFNGGLLKCTAQCTFDSTPCFAAESPSTPTDDPVESPAMQSPSELDSAAEIELEGKACSAVGLESSLLWFLALFFRRRKNAAV</sequence>
<dbReference type="EMBL" id="CP042467">
    <property type="protein sequence ID" value="QED28949.1"/>
    <property type="molecule type" value="Genomic_DNA"/>
</dbReference>
<feature type="chain" id="PRO_5022879984" description="Temptin Cys/Cys disulfide domain-containing protein" evidence="2">
    <location>
        <begin position="26"/>
        <end position="327"/>
    </location>
</feature>
<proteinExistence type="predicted"/>
<reference evidence="4 5" key="1">
    <citation type="submission" date="2019-08" db="EMBL/GenBank/DDBJ databases">
        <authorList>
            <person name="Liang Q."/>
        </authorList>
    </citation>
    <scope>NUCLEOTIDE SEQUENCE [LARGE SCALE GENOMIC DNA]</scope>
    <source>
        <strain evidence="4 5">V1718</strain>
    </source>
</reference>
<name>A0A5B8XZW5_9DELT</name>
<dbReference type="RefSeq" id="WP_146961828.1">
    <property type="nucleotide sequence ID" value="NZ_CP042467.1"/>
</dbReference>
<dbReference type="InterPro" id="IPR057626">
    <property type="entry name" value="S-S_Temptin"/>
</dbReference>
<keyword evidence="5" id="KW-1185">Reference proteome</keyword>
<keyword evidence="2" id="KW-0732">Signal</keyword>
<dbReference type="Pfam" id="PF24784">
    <property type="entry name" value="Temptin_C"/>
    <property type="match status" value="1"/>
</dbReference>
<protein>
    <recommendedName>
        <fullName evidence="3">Temptin Cys/Cys disulfide domain-containing protein</fullName>
    </recommendedName>
</protein>
<dbReference type="KEGG" id="bbae:FRD01_17215"/>
<feature type="signal peptide" evidence="2">
    <location>
        <begin position="1"/>
        <end position="25"/>
    </location>
</feature>
<evidence type="ECO:0000259" key="3">
    <source>
        <dbReference type="Pfam" id="PF24784"/>
    </source>
</evidence>
<accession>A0A5B8XZW5</accession>
<organism evidence="4 5">
    <name type="scientific">Microvenator marinus</name>
    <dbReference type="NCBI Taxonomy" id="2600177"/>
    <lineage>
        <taxon>Bacteria</taxon>
        <taxon>Deltaproteobacteria</taxon>
        <taxon>Bradymonadales</taxon>
        <taxon>Microvenatoraceae</taxon>
        <taxon>Microvenator</taxon>
    </lineage>
</organism>
<gene>
    <name evidence="4" type="ORF">FRD01_17215</name>
</gene>
<evidence type="ECO:0000313" key="5">
    <source>
        <dbReference type="Proteomes" id="UP000321595"/>
    </source>
</evidence>
<dbReference type="Proteomes" id="UP000321595">
    <property type="component" value="Chromosome"/>
</dbReference>
<evidence type="ECO:0000313" key="4">
    <source>
        <dbReference type="EMBL" id="QED28949.1"/>
    </source>
</evidence>
<dbReference type="AlphaFoldDB" id="A0A5B8XZW5"/>